<dbReference type="SUPFAM" id="SSF51735">
    <property type="entry name" value="NAD(P)-binding Rossmann-fold domains"/>
    <property type="match status" value="1"/>
</dbReference>
<dbReference type="Gene3D" id="3.40.50.720">
    <property type="entry name" value="NAD(P)-binding Rossmann-like Domain"/>
    <property type="match status" value="1"/>
</dbReference>
<dbReference type="PANTHER" id="PTHR40459">
    <property type="entry name" value="CONSERVED HYPOTHETICAL ALANINE AND LEUCINE RICH PROTEIN"/>
    <property type="match status" value="1"/>
</dbReference>
<dbReference type="RefSeq" id="WP_152803549.1">
    <property type="nucleotide sequence ID" value="NZ_WHNX01000010.1"/>
</dbReference>
<organism evidence="3 4">
    <name type="scientific">Alkalibaculum sporogenes</name>
    <dbReference type="NCBI Taxonomy" id="2655001"/>
    <lineage>
        <taxon>Bacteria</taxon>
        <taxon>Bacillati</taxon>
        <taxon>Bacillota</taxon>
        <taxon>Clostridia</taxon>
        <taxon>Eubacteriales</taxon>
        <taxon>Eubacteriaceae</taxon>
        <taxon>Alkalibaculum</taxon>
    </lineage>
</organism>
<keyword evidence="4" id="KW-1185">Reference proteome</keyword>
<feature type="domain" description="DUF2520" evidence="2">
    <location>
        <begin position="135"/>
        <end position="260"/>
    </location>
</feature>
<reference evidence="3 4" key="1">
    <citation type="submission" date="2019-10" db="EMBL/GenBank/DDBJ databases">
        <title>Alkalibaculum tamaniensis sp.nov., a new alkaliphilic acetogen, isolated on methoxylated aromatics from a mud volcano.</title>
        <authorList>
            <person name="Khomyakova M.A."/>
            <person name="Merkel A.Y."/>
            <person name="Bonch-Osmolovskaya E.A."/>
            <person name="Slobodkin A.I."/>
        </authorList>
    </citation>
    <scope>NUCLEOTIDE SEQUENCE [LARGE SCALE GENOMIC DNA]</scope>
    <source>
        <strain evidence="3 4">M08DMB</strain>
    </source>
</reference>
<dbReference type="InterPro" id="IPR019665">
    <property type="entry name" value="OxRdtase/DH_put_Rossmann_dom"/>
</dbReference>
<sequence length="285" mass="31919">MKIGFIGSGVVGMTLGQYFKNNKLNVVGYYSRNINSAIDGANRINGTVFTHIEQIINEVDIIFITTNDDSIVEVASDIADIKTIRKNHIFIHTSGVHSTEAFQVLKQFGCGLYSMHPLQAFADSKEAIKHISNTHFTIEGNGINMANIIDLLEVIKNPYNIIEKDKNEIYHAGACVISNYLVTLLNMGFDLIESAGYPREDIYSAFAPLILSTLDNIENRDTKKSLTGPINRGDINTIAKHLNALEFNVNLEFYKYMGLKTLDMIEMVNSLDEKKKEIKNMLMEG</sequence>
<dbReference type="InterPro" id="IPR036291">
    <property type="entry name" value="NAD(P)-bd_dom_sf"/>
</dbReference>
<evidence type="ECO:0000313" key="4">
    <source>
        <dbReference type="Proteomes" id="UP000440004"/>
    </source>
</evidence>
<dbReference type="Pfam" id="PF10728">
    <property type="entry name" value="DUF2520"/>
    <property type="match status" value="1"/>
</dbReference>
<name>A0A6A7K8N7_9FIRM</name>
<dbReference type="Proteomes" id="UP000440004">
    <property type="component" value="Unassembled WGS sequence"/>
</dbReference>
<dbReference type="Gene3D" id="1.10.1040.20">
    <property type="entry name" value="ProC-like, C-terminal domain"/>
    <property type="match status" value="1"/>
</dbReference>
<dbReference type="PANTHER" id="PTHR40459:SF1">
    <property type="entry name" value="CONSERVED HYPOTHETICAL ALANINE AND LEUCINE RICH PROTEIN"/>
    <property type="match status" value="1"/>
</dbReference>
<evidence type="ECO:0000313" key="3">
    <source>
        <dbReference type="EMBL" id="MPW25766.1"/>
    </source>
</evidence>
<dbReference type="Pfam" id="PF10727">
    <property type="entry name" value="Rossmann-like"/>
    <property type="match status" value="1"/>
</dbReference>
<feature type="domain" description="Putative oxidoreductase/dehydrogenase Rossmann-like" evidence="1">
    <location>
        <begin position="2"/>
        <end position="117"/>
    </location>
</feature>
<dbReference type="InterPro" id="IPR008927">
    <property type="entry name" value="6-PGluconate_DH-like_C_sf"/>
</dbReference>
<dbReference type="InterPro" id="IPR037108">
    <property type="entry name" value="TM1727-like_C_sf"/>
</dbReference>
<gene>
    <name evidence="3" type="ORF">GC105_08180</name>
</gene>
<evidence type="ECO:0000259" key="1">
    <source>
        <dbReference type="Pfam" id="PF10727"/>
    </source>
</evidence>
<protein>
    <submittedName>
        <fullName evidence="3">DUF2520 domain-containing protein</fullName>
    </submittedName>
</protein>
<dbReference type="AlphaFoldDB" id="A0A6A7K8N7"/>
<dbReference type="EMBL" id="WHNX01000010">
    <property type="protein sequence ID" value="MPW25766.1"/>
    <property type="molecule type" value="Genomic_DNA"/>
</dbReference>
<comment type="caution">
    <text evidence="3">The sequence shown here is derived from an EMBL/GenBank/DDBJ whole genome shotgun (WGS) entry which is preliminary data.</text>
</comment>
<accession>A0A6A7K8N7</accession>
<dbReference type="SUPFAM" id="SSF48179">
    <property type="entry name" value="6-phosphogluconate dehydrogenase C-terminal domain-like"/>
    <property type="match status" value="1"/>
</dbReference>
<dbReference type="InterPro" id="IPR018931">
    <property type="entry name" value="DUF2520"/>
</dbReference>
<proteinExistence type="predicted"/>
<evidence type="ECO:0000259" key="2">
    <source>
        <dbReference type="Pfam" id="PF10728"/>
    </source>
</evidence>